<comment type="caution">
    <text evidence="2">The sequence shown here is derived from an EMBL/GenBank/DDBJ whole genome shotgun (WGS) entry which is preliminary data.</text>
</comment>
<name>A0A1X0YFZ9_MYCSI</name>
<dbReference type="InterPro" id="IPR037523">
    <property type="entry name" value="VOC_core"/>
</dbReference>
<dbReference type="InterPro" id="IPR004360">
    <property type="entry name" value="Glyas_Fos-R_dOase_dom"/>
</dbReference>
<reference evidence="2 3" key="1">
    <citation type="submission" date="2017-03" db="EMBL/GenBank/DDBJ databases">
        <title>Genomic insights into Mycobacterium simiae human colonization.</title>
        <authorList>
            <person name="Steffani J.L."/>
            <person name="Brunck M.E."/>
            <person name="Cruz E."/>
            <person name="Montiel R."/>
            <person name="Barona F."/>
        </authorList>
    </citation>
    <scope>NUCLEOTIDE SEQUENCE [LARGE SCALE GENOMIC DNA]</scope>
    <source>
        <strain evidence="2 3">MsiGto</strain>
    </source>
</reference>
<dbReference type="STRING" id="1784.VC42_04745"/>
<feature type="domain" description="VOC" evidence="1">
    <location>
        <begin position="6"/>
        <end position="129"/>
    </location>
</feature>
<proteinExistence type="predicted"/>
<dbReference type="PROSITE" id="PS51819">
    <property type="entry name" value="VOC"/>
    <property type="match status" value="1"/>
</dbReference>
<organism evidence="2 3">
    <name type="scientific">Mycobacterium simiae</name>
    <name type="common">Mycobacterium habana</name>
    <dbReference type="NCBI Taxonomy" id="1784"/>
    <lineage>
        <taxon>Bacteria</taxon>
        <taxon>Bacillati</taxon>
        <taxon>Actinomycetota</taxon>
        <taxon>Actinomycetes</taxon>
        <taxon>Mycobacteriales</taxon>
        <taxon>Mycobacteriaceae</taxon>
        <taxon>Mycobacterium</taxon>
        <taxon>Mycobacterium simiae complex</taxon>
    </lineage>
</organism>
<dbReference type="EMBL" id="MZZM01000005">
    <property type="protein sequence ID" value="ORJ64062.1"/>
    <property type="molecule type" value="Genomic_DNA"/>
</dbReference>
<evidence type="ECO:0000313" key="3">
    <source>
        <dbReference type="Proteomes" id="UP000193040"/>
    </source>
</evidence>
<keyword evidence="3" id="KW-1185">Reference proteome</keyword>
<accession>A0A1X0YFZ9</accession>
<dbReference type="Proteomes" id="UP000193040">
    <property type="component" value="Unassembled WGS sequence"/>
</dbReference>
<sequence length="133" mass="15265">MPRFSRVSHISFSVRDAEASARWWTALLGLTEIDRVAGDGWRGIVLLHPGTRTVIEFQQHDAHQGESFDPRRTGLDHMAFKVDDRAELDDWLARFRQLGVTHSPIADREYGAVLTFKDLDGIQFEMFFKADHP</sequence>
<evidence type="ECO:0000313" key="2">
    <source>
        <dbReference type="EMBL" id="ORJ64062.1"/>
    </source>
</evidence>
<gene>
    <name evidence="2" type="ORF">B5M45_02290</name>
</gene>
<dbReference type="SUPFAM" id="SSF54593">
    <property type="entry name" value="Glyoxalase/Bleomycin resistance protein/Dihydroxybiphenyl dioxygenase"/>
    <property type="match status" value="1"/>
</dbReference>
<dbReference type="AlphaFoldDB" id="A0A1X0YFZ9"/>
<dbReference type="Pfam" id="PF00903">
    <property type="entry name" value="Glyoxalase"/>
    <property type="match status" value="1"/>
</dbReference>
<protein>
    <recommendedName>
        <fullName evidence="1">VOC domain-containing protein</fullName>
    </recommendedName>
</protein>
<dbReference type="Gene3D" id="3.10.180.10">
    <property type="entry name" value="2,3-Dihydroxybiphenyl 1,2-Dioxygenase, domain 1"/>
    <property type="match status" value="1"/>
</dbReference>
<evidence type="ECO:0000259" key="1">
    <source>
        <dbReference type="PROSITE" id="PS51819"/>
    </source>
</evidence>
<dbReference type="InterPro" id="IPR029068">
    <property type="entry name" value="Glyas_Bleomycin-R_OHBP_Dase"/>
</dbReference>